<organism evidence="11 12">
    <name type="scientific">Hominiventricola aquisgranensis</name>
    <dbReference type="NCBI Taxonomy" id="3133164"/>
    <lineage>
        <taxon>Bacteria</taxon>
        <taxon>Bacillati</taxon>
        <taxon>Bacillota</taxon>
        <taxon>Clostridia</taxon>
        <taxon>Lachnospirales</taxon>
        <taxon>Lachnospiraceae</taxon>
        <taxon>Hominiventricola</taxon>
    </lineage>
</organism>
<dbReference type="Proteomes" id="UP001470288">
    <property type="component" value="Unassembled WGS sequence"/>
</dbReference>
<keyword evidence="7" id="KW-0862">Zinc</keyword>
<comment type="similarity">
    <text evidence="2 10">Belongs to the PduL family.</text>
</comment>
<sequence>MNRIIDEVVDSIVKSGLVEVEVSARHVHLTQEQIEILFGEGAQLHPKRMLSQPGQFLSEEKVKLVGKKGTLQVSVLGPARSAAQVEVSITDKRTLGVEAPVRESGNLEGAGTITIEGPKGVLKDIPAAIVAHNHIHVPTDIARKMNMKDGERVSVQMLTERMLTFDDVVIRVSDKYRYKMHIDFDEANAAMVSGFTLGKIIRH</sequence>
<dbReference type="Pfam" id="PF06130">
    <property type="entry name" value="PTAC"/>
    <property type="match status" value="1"/>
</dbReference>
<dbReference type="NCBIfam" id="NF011652">
    <property type="entry name" value="PRK15070.1"/>
    <property type="match status" value="1"/>
</dbReference>
<evidence type="ECO:0000256" key="7">
    <source>
        <dbReference type="ARBA" id="ARBA00022833"/>
    </source>
</evidence>
<evidence type="ECO:0000313" key="11">
    <source>
        <dbReference type="EMBL" id="MEQ2577766.1"/>
    </source>
</evidence>
<comment type="catalytic activity">
    <reaction evidence="9 10">
        <text>propanoyl-CoA + phosphate = propanoyl phosphate + CoA</text>
        <dbReference type="Rhea" id="RHEA:28046"/>
        <dbReference type="ChEBI" id="CHEBI:43474"/>
        <dbReference type="ChEBI" id="CHEBI:57287"/>
        <dbReference type="ChEBI" id="CHEBI:57392"/>
        <dbReference type="ChEBI" id="CHEBI:58933"/>
        <dbReference type="EC" id="2.3.1.222"/>
    </reaction>
</comment>
<proteinExistence type="inferred from homology"/>
<keyword evidence="8 10" id="KW-0012">Acyltransferase</keyword>
<protein>
    <recommendedName>
        <fullName evidence="4 10">Phosphate propanoyltransferase</fullName>
        <ecNumber evidence="3 10">2.3.1.222</ecNumber>
    </recommendedName>
</protein>
<comment type="pathway">
    <text evidence="10">Polyol metabolism; 1,2-propanediol degradation.</text>
</comment>
<gene>
    <name evidence="11" type="primary">pduL</name>
    <name evidence="11" type="ORF">WMO62_02775</name>
</gene>
<evidence type="ECO:0000256" key="8">
    <source>
        <dbReference type="ARBA" id="ARBA00023315"/>
    </source>
</evidence>
<comment type="cofactor">
    <cofactor evidence="1">
        <name>Zn(2+)</name>
        <dbReference type="ChEBI" id="CHEBI:29105"/>
    </cofactor>
</comment>
<evidence type="ECO:0000256" key="6">
    <source>
        <dbReference type="ARBA" id="ARBA00022723"/>
    </source>
</evidence>
<dbReference type="EC" id="2.3.1.222" evidence="3 10"/>
<keyword evidence="12" id="KW-1185">Reference proteome</keyword>
<reference evidence="11 12" key="1">
    <citation type="submission" date="2024-03" db="EMBL/GenBank/DDBJ databases">
        <title>Human intestinal bacterial collection.</title>
        <authorList>
            <person name="Pauvert C."/>
            <person name="Hitch T.C.A."/>
            <person name="Clavel T."/>
        </authorList>
    </citation>
    <scope>NUCLEOTIDE SEQUENCE [LARGE SCALE GENOMIC DNA]</scope>
    <source>
        <strain evidence="11 12">CLA-AA-H78B</strain>
    </source>
</reference>
<dbReference type="RefSeq" id="WP_117497184.1">
    <property type="nucleotide sequence ID" value="NZ_JBBMFC010000003.1"/>
</dbReference>
<evidence type="ECO:0000256" key="3">
    <source>
        <dbReference type="ARBA" id="ARBA00012206"/>
    </source>
</evidence>
<evidence type="ECO:0000256" key="2">
    <source>
        <dbReference type="ARBA" id="ARBA00007342"/>
    </source>
</evidence>
<evidence type="ECO:0000256" key="1">
    <source>
        <dbReference type="ARBA" id="ARBA00001947"/>
    </source>
</evidence>
<comment type="function">
    <text evidence="10">Involved in 1,2-propanediol (1,2-PD) degradation by catalyzing the conversion of propanoyl-CoA to propanoyl-phosphate.</text>
</comment>
<dbReference type="PIRSF" id="PIRSF010130">
    <property type="entry name" value="PduL"/>
    <property type="match status" value="1"/>
</dbReference>
<evidence type="ECO:0000256" key="5">
    <source>
        <dbReference type="ARBA" id="ARBA00022679"/>
    </source>
</evidence>
<evidence type="ECO:0000313" key="12">
    <source>
        <dbReference type="Proteomes" id="UP001470288"/>
    </source>
</evidence>
<evidence type="ECO:0000256" key="9">
    <source>
        <dbReference type="ARBA" id="ARBA00047589"/>
    </source>
</evidence>
<accession>A0ABV1HYH1</accession>
<dbReference type="GO" id="GO:0016746">
    <property type="term" value="F:acyltransferase activity"/>
    <property type="evidence" value="ECO:0007669"/>
    <property type="project" value="UniProtKB-KW"/>
</dbReference>
<evidence type="ECO:0000256" key="10">
    <source>
        <dbReference type="PIRNR" id="PIRNR010130"/>
    </source>
</evidence>
<dbReference type="InterPro" id="IPR008300">
    <property type="entry name" value="PTAC"/>
</dbReference>
<dbReference type="PANTHER" id="PTHR39453:SF1">
    <property type="entry name" value="PHOSPHATE PROPANOYLTRANSFERASE"/>
    <property type="match status" value="1"/>
</dbReference>
<comment type="caution">
    <text evidence="11">The sequence shown here is derived from an EMBL/GenBank/DDBJ whole genome shotgun (WGS) entry which is preliminary data.</text>
</comment>
<keyword evidence="6" id="KW-0479">Metal-binding</keyword>
<keyword evidence="5 10" id="KW-0808">Transferase</keyword>
<evidence type="ECO:0000256" key="4">
    <source>
        <dbReference type="ARBA" id="ARBA00020837"/>
    </source>
</evidence>
<dbReference type="PANTHER" id="PTHR39453">
    <property type="entry name" value="PHOSPHATE PROPANOYLTRANSFERASE"/>
    <property type="match status" value="1"/>
</dbReference>
<name>A0ABV1HYH1_9FIRM</name>
<dbReference type="EMBL" id="JBBMFC010000003">
    <property type="protein sequence ID" value="MEQ2577766.1"/>
    <property type="molecule type" value="Genomic_DNA"/>
</dbReference>